<evidence type="ECO:0000313" key="14">
    <source>
        <dbReference type="Proteomes" id="UP000177943"/>
    </source>
</evidence>
<dbReference type="PANTHER" id="PTHR43469">
    <property type="entry name" value="DISULFIDE FORMATION PROTEIN-RELATED"/>
    <property type="match status" value="1"/>
</dbReference>
<dbReference type="Proteomes" id="UP000177943">
    <property type="component" value="Unassembled WGS sequence"/>
</dbReference>
<dbReference type="Pfam" id="PF02600">
    <property type="entry name" value="DsbB"/>
    <property type="match status" value="1"/>
</dbReference>
<dbReference type="Gene3D" id="1.20.1550.10">
    <property type="entry name" value="DsbB-like"/>
    <property type="match status" value="1"/>
</dbReference>
<keyword evidence="8 12" id="KW-0472">Membrane</keyword>
<evidence type="ECO:0000256" key="4">
    <source>
        <dbReference type="ARBA" id="ARBA00022692"/>
    </source>
</evidence>
<dbReference type="GO" id="GO:0015035">
    <property type="term" value="F:protein-disulfide reductase activity"/>
    <property type="evidence" value="ECO:0007669"/>
    <property type="project" value="InterPro"/>
</dbReference>
<proteinExistence type="inferred from homology"/>
<accession>A0A1G2MW19</accession>
<feature type="transmembrane region" description="Helical" evidence="12">
    <location>
        <begin position="112"/>
        <end position="134"/>
    </location>
</feature>
<feature type="transmembrane region" description="Helical" evidence="12">
    <location>
        <begin position="40"/>
        <end position="58"/>
    </location>
</feature>
<dbReference type="InterPro" id="IPR012187">
    <property type="entry name" value="Disulphide_bond_form_BdbC"/>
</dbReference>
<dbReference type="PANTHER" id="PTHR43469:SF1">
    <property type="entry name" value="SPBETA PROPHAGE-DERIVED DISULFIDE BOND FORMATION PROTEIN B"/>
    <property type="match status" value="1"/>
</dbReference>
<evidence type="ECO:0000256" key="5">
    <source>
        <dbReference type="ARBA" id="ARBA00022982"/>
    </source>
</evidence>
<sequence length="139" mass="15646">MLAFFAKQAFLFSFIIALGSTLVSLYYSLIIGFTPCDLCWYQRIFMYPLVILFGIALWKKDNGVIKYGLALSSVGAIIAFYNSYLQYGGSPLLPCGIDVNAVSCGVRYIFEFGYVTLPLMSLTGFVFIVTILFLRHRQK</sequence>
<reference evidence="13 14" key="1">
    <citation type="journal article" date="2016" name="Nat. Commun.">
        <title>Thousands of microbial genomes shed light on interconnected biogeochemical processes in an aquifer system.</title>
        <authorList>
            <person name="Anantharaman K."/>
            <person name="Brown C.T."/>
            <person name="Hug L.A."/>
            <person name="Sharon I."/>
            <person name="Castelle C.J."/>
            <person name="Probst A.J."/>
            <person name="Thomas B.C."/>
            <person name="Singh A."/>
            <person name="Wilkins M.J."/>
            <person name="Karaoz U."/>
            <person name="Brodie E.L."/>
            <person name="Williams K.H."/>
            <person name="Hubbard S.S."/>
            <person name="Banfield J.F."/>
        </authorList>
    </citation>
    <scope>NUCLEOTIDE SEQUENCE [LARGE SCALE GENOMIC DNA]</scope>
</reference>
<dbReference type="InterPro" id="IPR003752">
    <property type="entry name" value="DiS_bond_form_DsbB/BdbC"/>
</dbReference>
<keyword evidence="9" id="KW-1015">Disulfide bond</keyword>
<evidence type="ECO:0000256" key="2">
    <source>
        <dbReference type="ARBA" id="ARBA00007602"/>
    </source>
</evidence>
<dbReference type="EMBL" id="MHRP01000002">
    <property type="protein sequence ID" value="OHA28025.1"/>
    <property type="molecule type" value="Genomic_DNA"/>
</dbReference>
<protein>
    <recommendedName>
        <fullName evidence="15">2-oxoglutarate dehydrogenase</fullName>
    </recommendedName>
</protein>
<dbReference type="AlphaFoldDB" id="A0A1G2MW19"/>
<keyword evidence="5" id="KW-0249">Electron transport</keyword>
<name>A0A1G2MW19_9BACT</name>
<keyword evidence="7" id="KW-0560">Oxidoreductase</keyword>
<organism evidence="13 14">
    <name type="scientific">Candidatus Taylorbacteria bacterium RIFCSPHIGHO2_02_FULL_45_35</name>
    <dbReference type="NCBI Taxonomy" id="1802311"/>
    <lineage>
        <taxon>Bacteria</taxon>
        <taxon>Candidatus Tayloriibacteriota</taxon>
    </lineage>
</organism>
<keyword evidence="11" id="KW-0676">Redox-active center</keyword>
<evidence type="ECO:0000256" key="6">
    <source>
        <dbReference type="ARBA" id="ARBA00022989"/>
    </source>
</evidence>
<dbReference type="GO" id="GO:0016020">
    <property type="term" value="C:membrane"/>
    <property type="evidence" value="ECO:0007669"/>
    <property type="project" value="UniProtKB-SubCell"/>
</dbReference>
<comment type="caution">
    <text evidence="13">The sequence shown here is derived from an EMBL/GenBank/DDBJ whole genome shotgun (WGS) entry which is preliminary data.</text>
</comment>
<gene>
    <name evidence="13" type="ORF">A3D56_00280</name>
</gene>
<evidence type="ECO:0000256" key="1">
    <source>
        <dbReference type="ARBA" id="ARBA00004141"/>
    </source>
</evidence>
<evidence type="ECO:0000256" key="9">
    <source>
        <dbReference type="ARBA" id="ARBA00023157"/>
    </source>
</evidence>
<evidence type="ECO:0000256" key="10">
    <source>
        <dbReference type="ARBA" id="ARBA00023186"/>
    </source>
</evidence>
<dbReference type="GO" id="GO:0006457">
    <property type="term" value="P:protein folding"/>
    <property type="evidence" value="ECO:0007669"/>
    <property type="project" value="InterPro"/>
</dbReference>
<keyword evidence="4 12" id="KW-0812">Transmembrane</keyword>
<keyword evidence="3" id="KW-0813">Transport</keyword>
<evidence type="ECO:0000256" key="12">
    <source>
        <dbReference type="SAM" id="Phobius"/>
    </source>
</evidence>
<feature type="transmembrane region" description="Helical" evidence="12">
    <location>
        <begin position="65"/>
        <end position="84"/>
    </location>
</feature>
<feature type="transmembrane region" description="Helical" evidence="12">
    <location>
        <begin position="9"/>
        <end position="34"/>
    </location>
</feature>
<evidence type="ECO:0000256" key="11">
    <source>
        <dbReference type="ARBA" id="ARBA00023284"/>
    </source>
</evidence>
<evidence type="ECO:0000256" key="8">
    <source>
        <dbReference type="ARBA" id="ARBA00023136"/>
    </source>
</evidence>
<dbReference type="InterPro" id="IPR023380">
    <property type="entry name" value="DsbB-like_sf"/>
</dbReference>
<keyword evidence="10" id="KW-0143">Chaperone</keyword>
<comment type="subcellular location">
    <subcellularLocation>
        <location evidence="1">Membrane</location>
        <topology evidence="1">Multi-pass membrane protein</topology>
    </subcellularLocation>
</comment>
<comment type="similarity">
    <text evidence="2">Belongs to the DsbB family. BdbC subfamily.</text>
</comment>
<dbReference type="SUPFAM" id="SSF158442">
    <property type="entry name" value="DsbB-like"/>
    <property type="match status" value="1"/>
</dbReference>
<dbReference type="PIRSF" id="PIRSF036659">
    <property type="entry name" value="BdbC"/>
    <property type="match status" value="1"/>
</dbReference>
<keyword evidence="6 12" id="KW-1133">Transmembrane helix</keyword>
<evidence type="ECO:0000313" key="13">
    <source>
        <dbReference type="EMBL" id="OHA28025.1"/>
    </source>
</evidence>
<evidence type="ECO:0008006" key="15">
    <source>
        <dbReference type="Google" id="ProtNLM"/>
    </source>
</evidence>
<evidence type="ECO:0000256" key="3">
    <source>
        <dbReference type="ARBA" id="ARBA00022448"/>
    </source>
</evidence>
<evidence type="ECO:0000256" key="7">
    <source>
        <dbReference type="ARBA" id="ARBA00023002"/>
    </source>
</evidence>